<feature type="compositionally biased region" description="Polar residues" evidence="3">
    <location>
        <begin position="1"/>
        <end position="15"/>
    </location>
</feature>
<comment type="subcellular location">
    <subcellularLocation>
        <location evidence="1">Nucleus</location>
    </subcellularLocation>
</comment>
<dbReference type="GO" id="GO:0005634">
    <property type="term" value="C:nucleus"/>
    <property type="evidence" value="ECO:0007669"/>
    <property type="project" value="UniProtKB-SubCell"/>
</dbReference>
<sequence>MTAISIRNRSPSGCTEYTRRRDKPIPTRHCYRNQGQSATRYTGWQHREPWARQHEDYGHAPASNKLRWNWTQADERSHMRYSMERASHLMVNGPEENHLPFPILEYVRRWLSVKHTPHSFGASHRNYPDPASPTGFSVNGLSGSNQELFPQFVSVMLVGLSTAWTSPPTVEFDLQHLQDARELVDIMLSESKSQDTRPPYFNFIIGAYVYYDMATSFLVPVTQQLPLNTSEMYAAVLDVGQEYHPIAGYTTDIFYLLGTVGRYCRSVVETGVRDEALEAVLEEELENWEPNLENPELGLMSNAFRMHGLINLAAICYRRQDVNTPQEHFELSVMMDTEMQEQIEEWQNPRTPPAGDDVTDQGRDLEHDSETESDDFLEAMVRMRALSVVRDLASIPTDNACINLQAIPLFTAGSELTRSDQKERQIVIQRFRELYSMNHLRTNLSVLEILPEMWARKDRGENISWLDVMVEKGWSMMLG</sequence>
<dbReference type="EMBL" id="CABFOC020000082">
    <property type="protein sequence ID" value="CAH0058184.1"/>
    <property type="molecule type" value="Genomic_DNA"/>
</dbReference>
<feature type="region of interest" description="Disordered" evidence="3">
    <location>
        <begin position="1"/>
        <end position="21"/>
    </location>
</feature>
<dbReference type="InterPro" id="IPR021858">
    <property type="entry name" value="Fun_TF"/>
</dbReference>
<dbReference type="GO" id="GO:0000976">
    <property type="term" value="F:transcription cis-regulatory region binding"/>
    <property type="evidence" value="ECO:0007669"/>
    <property type="project" value="TreeGrafter"/>
</dbReference>
<gene>
    <name evidence="4" type="ORF">CSOL1703_00008662</name>
</gene>
<evidence type="ECO:0000256" key="1">
    <source>
        <dbReference type="ARBA" id="ARBA00004123"/>
    </source>
</evidence>
<keyword evidence="2" id="KW-0539">Nucleus</keyword>
<evidence type="ECO:0000313" key="5">
    <source>
        <dbReference type="Proteomes" id="UP000775872"/>
    </source>
</evidence>
<evidence type="ECO:0000313" key="4">
    <source>
        <dbReference type="EMBL" id="CAH0058184.1"/>
    </source>
</evidence>
<keyword evidence="5" id="KW-1185">Reference proteome</keyword>
<organism evidence="4 5">
    <name type="scientific">Clonostachys solani</name>
    <dbReference type="NCBI Taxonomy" id="160281"/>
    <lineage>
        <taxon>Eukaryota</taxon>
        <taxon>Fungi</taxon>
        <taxon>Dikarya</taxon>
        <taxon>Ascomycota</taxon>
        <taxon>Pezizomycotina</taxon>
        <taxon>Sordariomycetes</taxon>
        <taxon>Hypocreomycetidae</taxon>
        <taxon>Hypocreales</taxon>
        <taxon>Bionectriaceae</taxon>
        <taxon>Clonostachys</taxon>
    </lineage>
</organism>
<evidence type="ECO:0000256" key="2">
    <source>
        <dbReference type="ARBA" id="ARBA00023242"/>
    </source>
</evidence>
<dbReference type="Pfam" id="PF11951">
    <property type="entry name" value="Fungal_trans_2"/>
    <property type="match status" value="2"/>
</dbReference>
<dbReference type="AlphaFoldDB" id="A0A9N9ZNC5"/>
<dbReference type="PANTHER" id="PTHR37534:SF11">
    <property type="entry name" value="ZN(II)2CYS6 TRANSCRIPTION FACTOR (EUROFUNG)"/>
    <property type="match status" value="1"/>
</dbReference>
<dbReference type="OrthoDB" id="416217at2759"/>
<reference evidence="5" key="1">
    <citation type="submission" date="2019-06" db="EMBL/GenBank/DDBJ databases">
        <authorList>
            <person name="Broberg M."/>
        </authorList>
    </citation>
    <scope>NUCLEOTIDE SEQUENCE [LARGE SCALE GENOMIC DNA]</scope>
</reference>
<dbReference type="Proteomes" id="UP000775872">
    <property type="component" value="Unassembled WGS sequence"/>
</dbReference>
<protein>
    <submittedName>
        <fullName evidence="4">Uncharacterized protein</fullName>
    </submittedName>
</protein>
<feature type="region of interest" description="Disordered" evidence="3">
    <location>
        <begin position="346"/>
        <end position="373"/>
    </location>
</feature>
<name>A0A9N9ZNC5_9HYPO</name>
<evidence type="ECO:0000256" key="3">
    <source>
        <dbReference type="SAM" id="MobiDB-lite"/>
    </source>
</evidence>
<reference evidence="4 5" key="2">
    <citation type="submission" date="2021-10" db="EMBL/GenBank/DDBJ databases">
        <authorList>
            <person name="Piombo E."/>
        </authorList>
    </citation>
    <scope>NUCLEOTIDE SEQUENCE [LARGE SCALE GENOMIC DNA]</scope>
</reference>
<proteinExistence type="predicted"/>
<accession>A0A9N9ZNC5</accession>
<dbReference type="GO" id="GO:0045944">
    <property type="term" value="P:positive regulation of transcription by RNA polymerase II"/>
    <property type="evidence" value="ECO:0007669"/>
    <property type="project" value="TreeGrafter"/>
</dbReference>
<dbReference type="GO" id="GO:0003700">
    <property type="term" value="F:DNA-binding transcription factor activity"/>
    <property type="evidence" value="ECO:0007669"/>
    <property type="project" value="TreeGrafter"/>
</dbReference>
<feature type="compositionally biased region" description="Basic and acidic residues" evidence="3">
    <location>
        <begin position="360"/>
        <end position="370"/>
    </location>
</feature>
<dbReference type="PANTHER" id="PTHR37534">
    <property type="entry name" value="TRANSCRIPTIONAL ACTIVATOR PROTEIN UGA3"/>
    <property type="match status" value="1"/>
</dbReference>
<comment type="caution">
    <text evidence="4">The sequence shown here is derived from an EMBL/GenBank/DDBJ whole genome shotgun (WGS) entry which is preliminary data.</text>
</comment>